<name>A0ABR2JL48_9EUKA</name>
<organism evidence="2 3">
    <name type="scientific">Tritrichomonas musculus</name>
    <dbReference type="NCBI Taxonomy" id="1915356"/>
    <lineage>
        <taxon>Eukaryota</taxon>
        <taxon>Metamonada</taxon>
        <taxon>Parabasalia</taxon>
        <taxon>Tritrichomonadida</taxon>
        <taxon>Tritrichomonadidae</taxon>
        <taxon>Tritrichomonas</taxon>
    </lineage>
</organism>
<dbReference type="Proteomes" id="UP001470230">
    <property type="component" value="Unassembled WGS sequence"/>
</dbReference>
<feature type="region of interest" description="Disordered" evidence="1">
    <location>
        <begin position="130"/>
        <end position="170"/>
    </location>
</feature>
<protein>
    <submittedName>
        <fullName evidence="2">Uncharacterized protein</fullName>
    </submittedName>
</protein>
<gene>
    <name evidence="2" type="ORF">M9Y10_005063</name>
</gene>
<comment type="caution">
    <text evidence="2">The sequence shown here is derived from an EMBL/GenBank/DDBJ whole genome shotgun (WGS) entry which is preliminary data.</text>
</comment>
<evidence type="ECO:0000256" key="1">
    <source>
        <dbReference type="SAM" id="MobiDB-lite"/>
    </source>
</evidence>
<proteinExistence type="predicted"/>
<evidence type="ECO:0000313" key="3">
    <source>
        <dbReference type="Proteomes" id="UP001470230"/>
    </source>
</evidence>
<reference evidence="2 3" key="1">
    <citation type="submission" date="2024-04" db="EMBL/GenBank/DDBJ databases">
        <title>Tritrichomonas musculus Genome.</title>
        <authorList>
            <person name="Alves-Ferreira E."/>
            <person name="Grigg M."/>
            <person name="Lorenzi H."/>
            <person name="Galac M."/>
        </authorList>
    </citation>
    <scope>NUCLEOTIDE SEQUENCE [LARGE SCALE GENOMIC DNA]</scope>
    <source>
        <strain evidence="2 3">EAF2021</strain>
    </source>
</reference>
<sequence>MLSFLCNLIWGSSEDRLNEFRIICSKHSAETAKLQRTVGSLEHSFSYYIKEDKQSEELPELATRLNTISQKRDAYVNVAQAASEIIQRWELFDNNEYSMIIDEALQTMHKYYNFIEQKDMRDWLKKHPLQKSKERDTKHIKNQKSSINQEHKKDEKDTEDEKDGIDGKETKVIVETVESGDDDEDILLDYTKITDYKKFVDSFCEKHNIVRQKEF</sequence>
<dbReference type="EMBL" id="JAPFFF010000011">
    <property type="protein sequence ID" value="KAK8878298.1"/>
    <property type="molecule type" value="Genomic_DNA"/>
</dbReference>
<evidence type="ECO:0000313" key="2">
    <source>
        <dbReference type="EMBL" id="KAK8878298.1"/>
    </source>
</evidence>
<feature type="compositionally biased region" description="Basic and acidic residues" evidence="1">
    <location>
        <begin position="130"/>
        <end position="139"/>
    </location>
</feature>
<keyword evidence="3" id="KW-1185">Reference proteome</keyword>
<accession>A0ABR2JL48</accession>